<evidence type="ECO:0000313" key="3">
    <source>
        <dbReference type="EMBL" id="EGG02574.1"/>
    </source>
</evidence>
<evidence type="ECO:0000256" key="1">
    <source>
        <dbReference type="SAM" id="Phobius"/>
    </source>
</evidence>
<dbReference type="STRING" id="747676.F4RYI0"/>
<dbReference type="RefSeq" id="XP_007414263.1">
    <property type="nucleotide sequence ID" value="XM_007414201.1"/>
</dbReference>
<dbReference type="InterPro" id="IPR051091">
    <property type="entry name" value="O-Glucosyltr/Glycosyltrsf_90"/>
</dbReference>
<dbReference type="PANTHER" id="PTHR12203:SF118">
    <property type="entry name" value="BETA-1,2-XYLOSYLTRANSFERASE 1"/>
    <property type="match status" value="1"/>
</dbReference>
<dbReference type="GeneID" id="18923949"/>
<reference evidence="4" key="1">
    <citation type="journal article" date="2011" name="Proc. Natl. Acad. Sci. U.S.A.">
        <title>Obligate biotrophy features unraveled by the genomic analysis of rust fungi.</title>
        <authorList>
            <person name="Duplessis S."/>
            <person name="Cuomo C.A."/>
            <person name="Lin Y.-C."/>
            <person name="Aerts A."/>
            <person name="Tisserant E."/>
            <person name="Veneault-Fourrey C."/>
            <person name="Joly D.L."/>
            <person name="Hacquard S."/>
            <person name="Amselem J."/>
            <person name="Cantarel B.L."/>
            <person name="Chiu R."/>
            <person name="Coutinho P.M."/>
            <person name="Feau N."/>
            <person name="Field M."/>
            <person name="Frey P."/>
            <person name="Gelhaye E."/>
            <person name="Goldberg J."/>
            <person name="Grabherr M.G."/>
            <person name="Kodira C.D."/>
            <person name="Kohler A."/>
            <person name="Kuees U."/>
            <person name="Lindquist E.A."/>
            <person name="Lucas S.M."/>
            <person name="Mago R."/>
            <person name="Mauceli E."/>
            <person name="Morin E."/>
            <person name="Murat C."/>
            <person name="Pangilinan J.L."/>
            <person name="Park R."/>
            <person name="Pearson M."/>
            <person name="Quesneville H."/>
            <person name="Rouhier N."/>
            <person name="Sakthikumar S."/>
            <person name="Salamov A.A."/>
            <person name="Schmutz J."/>
            <person name="Selles B."/>
            <person name="Shapiro H."/>
            <person name="Tanguay P."/>
            <person name="Tuskan G.A."/>
            <person name="Henrissat B."/>
            <person name="Van de Peer Y."/>
            <person name="Rouze P."/>
            <person name="Ellis J.G."/>
            <person name="Dodds P.N."/>
            <person name="Schein J.E."/>
            <person name="Zhong S."/>
            <person name="Hamelin R.C."/>
            <person name="Grigoriev I.V."/>
            <person name="Szabo L.J."/>
            <person name="Martin F."/>
        </authorList>
    </citation>
    <scope>NUCLEOTIDE SEQUENCE [LARGE SCALE GENOMIC DNA]</scope>
    <source>
        <strain evidence="4">98AG31 / pathotype 3-4-7</strain>
    </source>
</reference>
<name>F4RYI0_MELLP</name>
<dbReference type="InParanoid" id="F4RYI0"/>
<dbReference type="SMART" id="SM00672">
    <property type="entry name" value="CAP10"/>
    <property type="match status" value="1"/>
</dbReference>
<keyword evidence="1" id="KW-1133">Transmembrane helix</keyword>
<dbReference type="OrthoDB" id="541052at2759"/>
<accession>F4RYI0</accession>
<dbReference type="InterPro" id="IPR006598">
    <property type="entry name" value="CAP10"/>
</dbReference>
<dbReference type="PANTHER" id="PTHR12203">
    <property type="entry name" value="KDEL LYS-ASP-GLU-LEU CONTAINING - RELATED"/>
    <property type="match status" value="1"/>
</dbReference>
<sequence>MNSLKQQEEDYFLNESNLLPSIEISQPTILNRRLPYVDQPSTPNLELQTLYPSPPTTGGGCGNSPDHHHRMQISIPTHSFIQSTAFDTPSPSKPTIRNCNVYLMSLLLSFGLGILLTYSLNPFINSSISSLSSPSALLPNWIKPSNHEYIQTVSSTPTPNSTNQTYSILDQDYVYLPNNYESINYNTSNYPILNLIKLAQEAWQSKLDSQSKTFQQAVTEYAKRYKRLPPKGFKDWFEWCLKNKVVLIDEFDRIHQVIEPFWALPPHVIRNRSEIVGLDDAFTIMRVKDGKVTVTGKKKDAGRTKDQLNLLKKFIQFLPDVNITMSHHDGPSVFMDYQTKQKHINYAREGKVIPEEEVDLVEDNAALTGFLGACSPDSPMRMYSNGILKSFSPEFGSKGYIGLNHSATMNMCLHPEWQSLHGFTSWSGPRPGVLRPIFSFAQQPSFTSDLLISPLEQFEDVLINSKDFKPWAKKTESKRLMWKGTATGVWFDRLSQWRNSHRFRLHSLGQFNQTDLMGSIKVLNVSRASDTGKEEVIRVVNRKVRFNELVKRYLNVGFVGKLGQCSVEDGSCEKVGQEIEFGDYVDWEYQNNHKYVLDIDGNAWSGRFRRLLGSNSLVFKSTIWPEWYQDRIQAWFHYVPIKIDYSDLLDLMSFFTGDLDGKGGFDGLAEQIAGNGKAWVDDHFRFEDVQAYMWRTYLEYARVSSDDRLEMNYNN</sequence>
<keyword evidence="1" id="KW-0472">Membrane</keyword>
<dbReference type="Proteomes" id="UP000001072">
    <property type="component" value="Unassembled WGS sequence"/>
</dbReference>
<dbReference type="AlphaFoldDB" id="F4RYI0"/>
<protein>
    <submittedName>
        <fullName evidence="3">Family 90 glycosyltransferase</fullName>
    </submittedName>
</protein>
<keyword evidence="4" id="KW-1185">Reference proteome</keyword>
<gene>
    <name evidence="3" type="ORF">MELLADRAFT_110053</name>
</gene>
<dbReference type="VEuPathDB" id="FungiDB:MELLADRAFT_110053"/>
<keyword evidence="3" id="KW-0808">Transferase</keyword>
<keyword evidence="1" id="KW-0812">Transmembrane</keyword>
<evidence type="ECO:0000259" key="2">
    <source>
        <dbReference type="SMART" id="SM00672"/>
    </source>
</evidence>
<dbReference type="eggNOG" id="KOG2458">
    <property type="taxonomic scope" value="Eukaryota"/>
</dbReference>
<evidence type="ECO:0000313" key="4">
    <source>
        <dbReference type="Proteomes" id="UP000001072"/>
    </source>
</evidence>
<dbReference type="Pfam" id="PF05686">
    <property type="entry name" value="Glyco_transf_90"/>
    <property type="match status" value="1"/>
</dbReference>
<dbReference type="HOGENOM" id="CLU_005027_3_1_1"/>
<dbReference type="KEGG" id="mlr:MELLADRAFT_110053"/>
<dbReference type="GO" id="GO:0016740">
    <property type="term" value="F:transferase activity"/>
    <property type="evidence" value="ECO:0007669"/>
    <property type="project" value="UniProtKB-KW"/>
</dbReference>
<dbReference type="EMBL" id="GL883130">
    <property type="protein sequence ID" value="EGG02574.1"/>
    <property type="molecule type" value="Genomic_DNA"/>
</dbReference>
<organism evidence="4">
    <name type="scientific">Melampsora larici-populina (strain 98AG31 / pathotype 3-4-7)</name>
    <name type="common">Poplar leaf rust fungus</name>
    <dbReference type="NCBI Taxonomy" id="747676"/>
    <lineage>
        <taxon>Eukaryota</taxon>
        <taxon>Fungi</taxon>
        <taxon>Dikarya</taxon>
        <taxon>Basidiomycota</taxon>
        <taxon>Pucciniomycotina</taxon>
        <taxon>Pucciniomycetes</taxon>
        <taxon>Pucciniales</taxon>
        <taxon>Melampsoraceae</taxon>
        <taxon>Melampsora</taxon>
    </lineage>
</organism>
<proteinExistence type="predicted"/>
<feature type="domain" description="Glycosyl transferase CAP10" evidence="2">
    <location>
        <begin position="405"/>
        <end position="707"/>
    </location>
</feature>
<feature type="transmembrane region" description="Helical" evidence="1">
    <location>
        <begin position="101"/>
        <end position="120"/>
    </location>
</feature>